<proteinExistence type="predicted"/>
<reference evidence="1" key="1">
    <citation type="submission" date="2014-11" db="EMBL/GenBank/DDBJ databases">
        <authorList>
            <person name="Amaro Gonzalez C."/>
        </authorList>
    </citation>
    <scope>NUCLEOTIDE SEQUENCE</scope>
</reference>
<sequence length="32" mass="3679">MGWFAGRQAENDLVAVTVNYIFVFKRHVPSLL</sequence>
<protein>
    <submittedName>
        <fullName evidence="1">Uncharacterized protein</fullName>
    </submittedName>
</protein>
<name>A0A0E9TNP1_ANGAN</name>
<reference evidence="1" key="2">
    <citation type="journal article" date="2015" name="Fish Shellfish Immunol.">
        <title>Early steps in the European eel (Anguilla anguilla)-Vibrio vulnificus interaction in the gills: Role of the RtxA13 toxin.</title>
        <authorList>
            <person name="Callol A."/>
            <person name="Pajuelo D."/>
            <person name="Ebbesson L."/>
            <person name="Teles M."/>
            <person name="MacKenzie S."/>
            <person name="Amaro C."/>
        </authorList>
    </citation>
    <scope>NUCLEOTIDE SEQUENCE</scope>
</reference>
<dbReference type="EMBL" id="GBXM01058317">
    <property type="protein sequence ID" value="JAH50260.1"/>
    <property type="molecule type" value="Transcribed_RNA"/>
</dbReference>
<dbReference type="EMBL" id="GBXM01053283">
    <property type="protein sequence ID" value="JAH55294.1"/>
    <property type="molecule type" value="Transcribed_RNA"/>
</dbReference>
<dbReference type="AlphaFoldDB" id="A0A0E9TNP1"/>
<accession>A0A0E9TNP1</accession>
<evidence type="ECO:0000313" key="1">
    <source>
        <dbReference type="EMBL" id="JAH55294.1"/>
    </source>
</evidence>
<organism evidence="1">
    <name type="scientific">Anguilla anguilla</name>
    <name type="common">European freshwater eel</name>
    <name type="synonym">Muraena anguilla</name>
    <dbReference type="NCBI Taxonomy" id="7936"/>
    <lineage>
        <taxon>Eukaryota</taxon>
        <taxon>Metazoa</taxon>
        <taxon>Chordata</taxon>
        <taxon>Craniata</taxon>
        <taxon>Vertebrata</taxon>
        <taxon>Euteleostomi</taxon>
        <taxon>Actinopterygii</taxon>
        <taxon>Neopterygii</taxon>
        <taxon>Teleostei</taxon>
        <taxon>Anguilliformes</taxon>
        <taxon>Anguillidae</taxon>
        <taxon>Anguilla</taxon>
    </lineage>
</organism>